<keyword evidence="3" id="KW-1185">Reference proteome</keyword>
<dbReference type="HOGENOM" id="CLU_1017185_0_0_1"/>
<dbReference type="EnsemblProtists" id="EOD16019">
    <property type="protein sequence ID" value="EOD16019"/>
    <property type="gene ID" value="EMIHUDRAFT_211063"/>
</dbReference>
<dbReference type="EnsemblProtists" id="EOD05701">
    <property type="protein sequence ID" value="EOD05701"/>
    <property type="gene ID" value="EMIHUDRAFT_121438"/>
</dbReference>
<dbReference type="KEGG" id="ehx:EMIHUDRAFT_121438"/>
<dbReference type="RefSeq" id="XP_005758130.1">
    <property type="nucleotide sequence ID" value="XM_005758073.1"/>
</dbReference>
<dbReference type="Pfam" id="PF02698">
    <property type="entry name" value="DUF218"/>
    <property type="match status" value="1"/>
</dbReference>
<reference evidence="2" key="2">
    <citation type="submission" date="2024-10" db="UniProtKB">
        <authorList>
            <consortium name="EnsemblProtists"/>
        </authorList>
    </citation>
    <scope>IDENTIFICATION</scope>
</reference>
<dbReference type="GeneID" id="17251851"/>
<name>A0A0D3I366_EMIH1</name>
<evidence type="ECO:0000313" key="2">
    <source>
        <dbReference type="EnsemblProtists" id="EOD05701"/>
    </source>
</evidence>
<accession>A0A0D3I366</accession>
<evidence type="ECO:0000313" key="3">
    <source>
        <dbReference type="Proteomes" id="UP000013827"/>
    </source>
</evidence>
<sequence length="274" mass="28763">MVRTYAEIQALLDGRGETPSASAIASLVPEGPLLLILILGSTNDAAGKPDGDVALRARLAVDLYRRACAAGRAALVLPSGGVAPGFSFNPTERPHWECVAAALEDAGLPAAALLRPGLPALHTVEEALLCRTLASHYSSRAGCGELQLLVLTSCFHAPRTRHLFGLCFGPHTALPLRCDVASVPTCWDASARAAREAHEAAALEALRTAPFGPWLDYLRAARIEAANRSRRWSRRLEPSPAELMSLAEGGAMAAAIGECGQAMEACDVSSAVPK</sequence>
<reference evidence="3" key="1">
    <citation type="journal article" date="2013" name="Nature">
        <title>Pan genome of the phytoplankton Emiliania underpins its global distribution.</title>
        <authorList>
            <person name="Read B.A."/>
            <person name="Kegel J."/>
            <person name="Klute M.J."/>
            <person name="Kuo A."/>
            <person name="Lefebvre S.C."/>
            <person name="Maumus F."/>
            <person name="Mayer C."/>
            <person name="Miller J."/>
            <person name="Monier A."/>
            <person name="Salamov A."/>
            <person name="Young J."/>
            <person name="Aguilar M."/>
            <person name="Claverie J.M."/>
            <person name="Frickenhaus S."/>
            <person name="Gonzalez K."/>
            <person name="Herman E.K."/>
            <person name="Lin Y.C."/>
            <person name="Napier J."/>
            <person name="Ogata H."/>
            <person name="Sarno A.F."/>
            <person name="Shmutz J."/>
            <person name="Schroeder D."/>
            <person name="de Vargas C."/>
            <person name="Verret F."/>
            <person name="von Dassow P."/>
            <person name="Valentin K."/>
            <person name="Van de Peer Y."/>
            <person name="Wheeler G."/>
            <person name="Dacks J.B."/>
            <person name="Delwiche C.F."/>
            <person name="Dyhrman S.T."/>
            <person name="Glockner G."/>
            <person name="John U."/>
            <person name="Richards T."/>
            <person name="Worden A.Z."/>
            <person name="Zhang X."/>
            <person name="Grigoriev I.V."/>
            <person name="Allen A.E."/>
            <person name="Bidle K."/>
            <person name="Borodovsky M."/>
            <person name="Bowler C."/>
            <person name="Brownlee C."/>
            <person name="Cock J.M."/>
            <person name="Elias M."/>
            <person name="Gladyshev V.N."/>
            <person name="Groth M."/>
            <person name="Guda C."/>
            <person name="Hadaegh A."/>
            <person name="Iglesias-Rodriguez M.D."/>
            <person name="Jenkins J."/>
            <person name="Jones B.M."/>
            <person name="Lawson T."/>
            <person name="Leese F."/>
            <person name="Lindquist E."/>
            <person name="Lobanov A."/>
            <person name="Lomsadze A."/>
            <person name="Malik S.B."/>
            <person name="Marsh M.E."/>
            <person name="Mackinder L."/>
            <person name="Mock T."/>
            <person name="Mueller-Roeber B."/>
            <person name="Pagarete A."/>
            <person name="Parker M."/>
            <person name="Probert I."/>
            <person name="Quesneville H."/>
            <person name="Raines C."/>
            <person name="Rensing S.A."/>
            <person name="Riano-Pachon D.M."/>
            <person name="Richier S."/>
            <person name="Rokitta S."/>
            <person name="Shiraiwa Y."/>
            <person name="Soanes D.M."/>
            <person name="van der Giezen M."/>
            <person name="Wahlund T.M."/>
            <person name="Williams B."/>
            <person name="Wilson W."/>
            <person name="Wolfe G."/>
            <person name="Wurch L.L."/>
        </authorList>
    </citation>
    <scope>NUCLEOTIDE SEQUENCE</scope>
</reference>
<dbReference type="Proteomes" id="UP000013827">
    <property type="component" value="Unassembled WGS sequence"/>
</dbReference>
<dbReference type="PaxDb" id="2903-EOD05701"/>
<dbReference type="KEGG" id="ehx:EMIHUDRAFT_211063"/>
<dbReference type="RefSeq" id="XP_005768448.1">
    <property type="nucleotide sequence ID" value="XM_005768391.1"/>
</dbReference>
<proteinExistence type="predicted"/>
<feature type="domain" description="DUF218" evidence="1">
    <location>
        <begin position="36"/>
        <end position="196"/>
    </location>
</feature>
<dbReference type="GeneID" id="17262124"/>
<dbReference type="AlphaFoldDB" id="A0A0D3I366"/>
<dbReference type="InterPro" id="IPR003848">
    <property type="entry name" value="DUF218"/>
</dbReference>
<organism evidence="2 3">
    <name type="scientific">Emiliania huxleyi (strain CCMP1516)</name>
    <dbReference type="NCBI Taxonomy" id="280463"/>
    <lineage>
        <taxon>Eukaryota</taxon>
        <taxon>Haptista</taxon>
        <taxon>Haptophyta</taxon>
        <taxon>Prymnesiophyceae</taxon>
        <taxon>Isochrysidales</taxon>
        <taxon>Noelaerhabdaceae</taxon>
        <taxon>Emiliania</taxon>
    </lineage>
</organism>
<evidence type="ECO:0000259" key="1">
    <source>
        <dbReference type="Pfam" id="PF02698"/>
    </source>
</evidence>
<protein>
    <recommendedName>
        <fullName evidence="1">DUF218 domain-containing protein</fullName>
    </recommendedName>
</protein>